<dbReference type="SUPFAM" id="SSF52540">
    <property type="entry name" value="P-loop containing nucleoside triphosphate hydrolases"/>
    <property type="match status" value="2"/>
</dbReference>
<dbReference type="InterPro" id="IPR049730">
    <property type="entry name" value="SNF2/RAD54-like_C"/>
</dbReference>
<keyword evidence="16" id="KW-0131">Cell cycle</keyword>
<evidence type="ECO:0000256" key="10">
    <source>
        <dbReference type="ARBA" id="ARBA00022801"/>
    </source>
</evidence>
<dbReference type="GO" id="GO:0005524">
    <property type="term" value="F:ATP binding"/>
    <property type="evidence" value="ECO:0007669"/>
    <property type="project" value="UniProtKB-KW"/>
</dbReference>
<evidence type="ECO:0000256" key="20">
    <source>
        <dbReference type="ARBA" id="ARBA00068237"/>
    </source>
</evidence>
<comment type="function">
    <text evidence="19">DNA helicase that acts as a tension sensor that associates with catenated DNA which is stretched under tension until it is resolved during anaphase. Functions as ATP-dependent DNA translocase. Can promote Holliday junction branch migration (in vitro).</text>
</comment>
<dbReference type="SMART" id="SM00487">
    <property type="entry name" value="DEXDc"/>
    <property type="match status" value="1"/>
</dbReference>
<feature type="region of interest" description="Disordered" evidence="22">
    <location>
        <begin position="785"/>
        <end position="809"/>
    </location>
</feature>
<keyword evidence="10" id="KW-0378">Hydrolase</keyword>
<dbReference type="SMART" id="SM00490">
    <property type="entry name" value="HELICc"/>
    <property type="match status" value="1"/>
</dbReference>
<evidence type="ECO:0000256" key="19">
    <source>
        <dbReference type="ARBA" id="ARBA00058190"/>
    </source>
</evidence>
<comment type="subcellular location">
    <subcellularLocation>
        <location evidence="1">Chromosome</location>
        <location evidence="1">Centromere</location>
        <location evidence="1">Kinetochore</location>
    </subcellularLocation>
</comment>
<evidence type="ECO:0000256" key="21">
    <source>
        <dbReference type="ARBA" id="ARBA00081913"/>
    </source>
</evidence>
<keyword evidence="7" id="KW-0677">Repeat</keyword>
<dbReference type="InterPro" id="IPR050496">
    <property type="entry name" value="SNF2_RAD54_helicase_repair"/>
</dbReference>
<evidence type="ECO:0000256" key="5">
    <source>
        <dbReference type="ARBA" id="ARBA00022553"/>
    </source>
</evidence>
<dbReference type="Gene3D" id="3.40.50.300">
    <property type="entry name" value="P-loop containing nucleotide triphosphate hydrolases"/>
    <property type="match status" value="1"/>
</dbReference>
<evidence type="ECO:0000313" key="25">
    <source>
        <dbReference type="Ensembl" id="ENSSPUP00000007622.1"/>
    </source>
</evidence>
<evidence type="ECO:0000256" key="9">
    <source>
        <dbReference type="ARBA" id="ARBA00022776"/>
    </source>
</evidence>
<comment type="similarity">
    <text evidence="2">Belongs to the SNF2/RAD54 helicase family.</text>
</comment>
<keyword evidence="14" id="KW-0067">ATP-binding</keyword>
<dbReference type="InterPro" id="IPR000330">
    <property type="entry name" value="SNF2_N"/>
</dbReference>
<dbReference type="PROSITE" id="PS51194">
    <property type="entry name" value="HELICASE_CTER"/>
    <property type="match status" value="1"/>
</dbReference>
<dbReference type="GO" id="GO:0000776">
    <property type="term" value="C:kinetochore"/>
    <property type="evidence" value="ECO:0007669"/>
    <property type="project" value="UniProtKB-KW"/>
</dbReference>
<dbReference type="PANTHER" id="PTHR45629:SF7">
    <property type="entry name" value="DNA EXCISION REPAIR PROTEIN ERCC-6-RELATED"/>
    <property type="match status" value="1"/>
</dbReference>
<dbReference type="GO" id="GO:0016787">
    <property type="term" value="F:hydrolase activity"/>
    <property type="evidence" value="ECO:0007669"/>
    <property type="project" value="UniProtKB-KW"/>
</dbReference>
<dbReference type="Pfam" id="PF00271">
    <property type="entry name" value="Helicase_C"/>
    <property type="match status" value="1"/>
</dbReference>
<evidence type="ECO:0000256" key="7">
    <source>
        <dbReference type="ARBA" id="ARBA00022737"/>
    </source>
</evidence>
<evidence type="ECO:0000256" key="1">
    <source>
        <dbReference type="ARBA" id="ARBA00004629"/>
    </source>
</evidence>
<comment type="catalytic activity">
    <reaction evidence="18">
        <text>ATP + H2O = ADP + phosphate + H(+)</text>
        <dbReference type="Rhea" id="RHEA:13065"/>
        <dbReference type="ChEBI" id="CHEBI:15377"/>
        <dbReference type="ChEBI" id="CHEBI:15378"/>
        <dbReference type="ChEBI" id="CHEBI:30616"/>
        <dbReference type="ChEBI" id="CHEBI:43474"/>
        <dbReference type="ChEBI" id="CHEBI:456216"/>
        <dbReference type="EC" id="3.6.4.12"/>
    </reaction>
</comment>
<name>A0A8D0L498_SPHPU</name>
<keyword evidence="15" id="KW-0238">DNA-binding</keyword>
<feature type="domain" description="Helicase C-terminal" evidence="24">
    <location>
        <begin position="467"/>
        <end position="627"/>
    </location>
</feature>
<keyword evidence="8" id="KW-0547">Nucleotide-binding</keyword>
<dbReference type="FunFam" id="3.40.50.10810:FF:000029">
    <property type="entry name" value="ERCC excision repair 6-like, spindle assembly checkpoint helicase"/>
    <property type="match status" value="1"/>
</dbReference>
<evidence type="ECO:0000256" key="15">
    <source>
        <dbReference type="ARBA" id="ARBA00023125"/>
    </source>
</evidence>
<keyword evidence="13" id="KW-0995">Kinetochore</keyword>
<keyword evidence="4" id="KW-0158">Chromosome</keyword>
<evidence type="ECO:0000259" key="24">
    <source>
        <dbReference type="PROSITE" id="PS51194"/>
    </source>
</evidence>
<evidence type="ECO:0000256" key="17">
    <source>
        <dbReference type="ARBA" id="ARBA00023328"/>
    </source>
</evidence>
<proteinExistence type="inferred from homology"/>
<dbReference type="InterPro" id="IPR038718">
    <property type="entry name" value="SNF2-like_sf"/>
</dbReference>
<organism evidence="25 26">
    <name type="scientific">Sphenodon punctatus</name>
    <name type="common">Tuatara</name>
    <name type="synonym">Hatteria punctata</name>
    <dbReference type="NCBI Taxonomy" id="8508"/>
    <lineage>
        <taxon>Eukaryota</taxon>
        <taxon>Metazoa</taxon>
        <taxon>Chordata</taxon>
        <taxon>Craniata</taxon>
        <taxon>Vertebrata</taxon>
        <taxon>Euteleostomi</taxon>
        <taxon>Lepidosauria</taxon>
        <taxon>Sphenodontia</taxon>
        <taxon>Sphenodontidae</taxon>
        <taxon>Sphenodon</taxon>
    </lineage>
</organism>
<dbReference type="Ensembl" id="ENSSPUT00000008118.1">
    <property type="protein sequence ID" value="ENSSPUP00000007622.1"/>
    <property type="gene ID" value="ENSSPUG00000005866.1"/>
</dbReference>
<reference evidence="25" key="2">
    <citation type="submission" date="2025-09" db="UniProtKB">
        <authorList>
            <consortium name="Ensembl"/>
        </authorList>
    </citation>
    <scope>IDENTIFICATION</scope>
</reference>
<evidence type="ECO:0000256" key="14">
    <source>
        <dbReference type="ARBA" id="ARBA00022840"/>
    </source>
</evidence>
<evidence type="ECO:0000313" key="26">
    <source>
        <dbReference type="Proteomes" id="UP000694392"/>
    </source>
</evidence>
<keyword evidence="11" id="KW-0802">TPR repeat</keyword>
<dbReference type="Pfam" id="PF00176">
    <property type="entry name" value="SNF2-rel_dom"/>
    <property type="match status" value="1"/>
</dbReference>
<keyword evidence="5" id="KW-0597">Phosphoprotein</keyword>
<dbReference type="GO" id="GO:0015616">
    <property type="term" value="F:DNA translocase activity"/>
    <property type="evidence" value="ECO:0007669"/>
    <property type="project" value="TreeGrafter"/>
</dbReference>
<dbReference type="InterPro" id="IPR001650">
    <property type="entry name" value="Helicase_C-like"/>
</dbReference>
<dbReference type="GeneTree" id="ENSGT00940000156837"/>
<evidence type="ECO:0000256" key="18">
    <source>
        <dbReference type="ARBA" id="ARBA00047995"/>
    </source>
</evidence>
<keyword evidence="17" id="KW-0137">Centromere</keyword>
<dbReference type="InterPro" id="IPR014001">
    <property type="entry name" value="Helicase_ATP-bd"/>
</dbReference>
<dbReference type="PANTHER" id="PTHR45629">
    <property type="entry name" value="SNF2/RAD54 FAMILY MEMBER"/>
    <property type="match status" value="1"/>
</dbReference>
<evidence type="ECO:0000256" key="3">
    <source>
        <dbReference type="ARBA" id="ARBA00012551"/>
    </source>
</evidence>
<evidence type="ECO:0000256" key="4">
    <source>
        <dbReference type="ARBA" id="ARBA00022454"/>
    </source>
</evidence>
<keyword evidence="26" id="KW-1185">Reference proteome</keyword>
<dbReference type="AlphaFoldDB" id="A0A8D0L498"/>
<accession>A0A8D0L498</accession>
<dbReference type="InterPro" id="IPR027417">
    <property type="entry name" value="P-loop_NTPase"/>
</dbReference>
<evidence type="ECO:0000256" key="2">
    <source>
        <dbReference type="ARBA" id="ARBA00007025"/>
    </source>
</evidence>
<evidence type="ECO:0000256" key="16">
    <source>
        <dbReference type="ARBA" id="ARBA00023306"/>
    </source>
</evidence>
<dbReference type="Proteomes" id="UP000694392">
    <property type="component" value="Unplaced"/>
</dbReference>
<keyword evidence="12" id="KW-0347">Helicase</keyword>
<dbReference type="EC" id="3.6.4.12" evidence="3"/>
<evidence type="ECO:0000256" key="11">
    <source>
        <dbReference type="ARBA" id="ARBA00022803"/>
    </source>
</evidence>
<evidence type="ECO:0000256" key="22">
    <source>
        <dbReference type="SAM" id="MobiDB-lite"/>
    </source>
</evidence>
<protein>
    <recommendedName>
        <fullName evidence="20">DNA excision repair protein ERCC-6-like</fullName>
        <ecNumber evidence="3">3.6.4.12</ecNumber>
    </recommendedName>
    <alternativeName>
        <fullName evidence="21">ATP-dependent helicase ERCC6-like</fullName>
    </alternativeName>
</protein>
<dbReference type="GO" id="GO:0003678">
    <property type="term" value="F:DNA helicase activity"/>
    <property type="evidence" value="ECO:0007669"/>
    <property type="project" value="UniProtKB-EC"/>
</dbReference>
<feature type="compositionally biased region" description="Low complexity" evidence="22">
    <location>
        <begin position="790"/>
        <end position="803"/>
    </location>
</feature>
<dbReference type="GO" id="GO:0003677">
    <property type="term" value="F:DNA binding"/>
    <property type="evidence" value="ECO:0007669"/>
    <property type="project" value="UniProtKB-KW"/>
</dbReference>
<evidence type="ECO:0000256" key="13">
    <source>
        <dbReference type="ARBA" id="ARBA00022838"/>
    </source>
</evidence>
<gene>
    <name evidence="25" type="primary">ERCC6L</name>
</gene>
<feature type="domain" description="Helicase ATP-binding" evidence="23">
    <location>
        <begin position="108"/>
        <end position="276"/>
    </location>
</feature>
<evidence type="ECO:0000256" key="6">
    <source>
        <dbReference type="ARBA" id="ARBA00022618"/>
    </source>
</evidence>
<dbReference type="CDD" id="cd18793">
    <property type="entry name" value="SF2_C_SNF"/>
    <property type="match status" value="1"/>
</dbReference>
<dbReference type="Gene3D" id="3.40.50.10810">
    <property type="entry name" value="Tandem AAA-ATPase domain"/>
    <property type="match status" value="1"/>
</dbReference>
<evidence type="ECO:0000259" key="23">
    <source>
        <dbReference type="PROSITE" id="PS51192"/>
    </source>
</evidence>
<keyword evidence="9" id="KW-0498">Mitosis</keyword>
<dbReference type="CDD" id="cd18001">
    <property type="entry name" value="DEXHc_ERCC6L"/>
    <property type="match status" value="1"/>
</dbReference>
<reference evidence="25" key="1">
    <citation type="submission" date="2025-08" db="UniProtKB">
        <authorList>
            <consortium name="Ensembl"/>
        </authorList>
    </citation>
    <scope>IDENTIFICATION</scope>
</reference>
<dbReference type="GO" id="GO:0051301">
    <property type="term" value="P:cell division"/>
    <property type="evidence" value="ECO:0007669"/>
    <property type="project" value="UniProtKB-KW"/>
</dbReference>
<sequence>PQTLSLLAKCLTFSPENEYVTQAKEEAKNGNLEESLKLFSCAHEIHPNEKLRSRIRKLEQVLAELALDPEEEEEDGFVNVCQSGLMLYGELHNKLYDYQREGVAFLYSLYRDGRKGGILADDMGLGKTIQIVAFLSGMFDAELAQFVLLVVPTTLISTWVREFAKWTPGMRVKDFHGTNKAERNRNLQRIQRKTGVVITSYPMLLNNWQQLSSLNGQEFIWDYIILDEAHKIKSPSAKTTKCIHVIPAKNRILLTGTPMQNNLHEMWSLFDFACQGSLLGTAKTFKMEYETPITKAREKDSTPTERALGLKISENLMSIIKPYFLRRTKEDIQKKNKFGKQETQLPENQSKDIAPEMPALPRKNDFIVWVYLAPVQEQIYKNFLSLDYIKELLMTTRSPLSELTVLKKLCDHPRLLSARACSQLGLEGSNFSEQDGEENDVGAFSGMNKIDHLSDDTLIEESGKLRFLIGLLERLREEGHRTLVFSQSRKMLDILERILAHKNFKLMRIDGTVAQLVERERRIGIFQNNEDYSVFLLTTQVGGVGLTLTAATRVVIFDPSWNPATDAQAVDRAYRIGQKENVLIYRLITCGTVEEKIYRRQVFKDSLIRQTTGDKKNPFRYFTKQELRELFTLRDTRTSATQLQLQSLHAMHRKTDPQLDEHIAYLHLLEMFGISDHDLMYTQDLGREEPVENIQYIHQRVQKAQELVQLESQLRDQLLGRVQSETEGAWLRQPILPSYPKKKLPEYNNIKCYDSEEEGVVANMDFKSLARSEVLKQSKTLGSEQNLDVSLMPSSPGALSSSSKENHFPDARQPSRLVLENANTSFIKDQISSSQHSLIGFTCTSGRFSLENGSVESSSHFLPDFNLVLGDSCDSKREALEREELEQNLCKSPHGNENIVTGSMNDSFHALMPGDITFGCKKKSVRRIVSDREDEDLSVIILDDNLQEKSVSSLNSPPHPSLKAISASTPKCDTVIRDSIFSPRVMGSGNRSTASRRSLLSMVMDQMEETIESANDGEAEEELVEEAEMSSYVELEEEPRSLQRNLVLTKHQLWVTKWLRSTPLRSISNLNHLPVLDKILKEHGKLHEALNFPASTY</sequence>
<evidence type="ECO:0000256" key="12">
    <source>
        <dbReference type="ARBA" id="ARBA00022806"/>
    </source>
</evidence>
<dbReference type="PROSITE" id="PS51192">
    <property type="entry name" value="HELICASE_ATP_BIND_1"/>
    <property type="match status" value="1"/>
</dbReference>
<keyword evidence="6" id="KW-0132">Cell division</keyword>
<evidence type="ECO:0000256" key="8">
    <source>
        <dbReference type="ARBA" id="ARBA00022741"/>
    </source>
</evidence>